<reference evidence="1 2" key="1">
    <citation type="journal article" date="2024" name="G3 (Bethesda)">
        <title>Genome assembly of Hibiscus sabdariffa L. provides insights into metabolisms of medicinal natural products.</title>
        <authorList>
            <person name="Kim T."/>
        </authorList>
    </citation>
    <scope>NUCLEOTIDE SEQUENCE [LARGE SCALE GENOMIC DNA]</scope>
    <source>
        <strain evidence="1">TK-2024</strain>
        <tissue evidence="1">Old leaves</tissue>
    </source>
</reference>
<accession>A0ABR2EK96</accession>
<keyword evidence="2" id="KW-1185">Reference proteome</keyword>
<sequence>MQPCNAVGGDSIGVIRGPASIPSNVVDSATDRACPSIVIEGMHESVSIVPTTDNFATDRMLPLHDASSDSHNVSVDATSCALGGVSSPLAATSISSPTQQISSVSISPDLEVGVVITDIFVVVSNTMNVSASNILQPMQAGTKFVVRSEPTDTNGAIPSSTNVHPMITRSKLGVFKPKMFSLVSTIEESTHVNAQ</sequence>
<evidence type="ECO:0000313" key="2">
    <source>
        <dbReference type="Proteomes" id="UP001472677"/>
    </source>
</evidence>
<organism evidence="1 2">
    <name type="scientific">Hibiscus sabdariffa</name>
    <name type="common">roselle</name>
    <dbReference type="NCBI Taxonomy" id="183260"/>
    <lineage>
        <taxon>Eukaryota</taxon>
        <taxon>Viridiplantae</taxon>
        <taxon>Streptophyta</taxon>
        <taxon>Embryophyta</taxon>
        <taxon>Tracheophyta</taxon>
        <taxon>Spermatophyta</taxon>
        <taxon>Magnoliopsida</taxon>
        <taxon>eudicotyledons</taxon>
        <taxon>Gunneridae</taxon>
        <taxon>Pentapetalae</taxon>
        <taxon>rosids</taxon>
        <taxon>malvids</taxon>
        <taxon>Malvales</taxon>
        <taxon>Malvaceae</taxon>
        <taxon>Malvoideae</taxon>
        <taxon>Hibiscus</taxon>
    </lineage>
</organism>
<dbReference type="EMBL" id="JBBPBM010000013">
    <property type="protein sequence ID" value="KAK8561888.1"/>
    <property type="molecule type" value="Genomic_DNA"/>
</dbReference>
<protein>
    <submittedName>
        <fullName evidence="1">Uncharacterized protein</fullName>
    </submittedName>
</protein>
<comment type="caution">
    <text evidence="1">The sequence shown here is derived from an EMBL/GenBank/DDBJ whole genome shotgun (WGS) entry which is preliminary data.</text>
</comment>
<evidence type="ECO:0000313" key="1">
    <source>
        <dbReference type="EMBL" id="KAK8561888.1"/>
    </source>
</evidence>
<proteinExistence type="predicted"/>
<gene>
    <name evidence="1" type="ORF">V6N12_048944</name>
</gene>
<name>A0ABR2EK96_9ROSI</name>
<dbReference type="Proteomes" id="UP001472677">
    <property type="component" value="Unassembled WGS sequence"/>
</dbReference>